<gene>
    <name evidence="1" type="ORF">HNR73_004200</name>
</gene>
<reference evidence="1 2" key="1">
    <citation type="submission" date="2020-08" db="EMBL/GenBank/DDBJ databases">
        <title>Genomic Encyclopedia of Type Strains, Phase IV (KMG-IV): sequencing the most valuable type-strain genomes for metagenomic binning, comparative biology and taxonomic classification.</title>
        <authorList>
            <person name="Goeker M."/>
        </authorList>
    </citation>
    <scope>NUCLEOTIDE SEQUENCE [LARGE SCALE GENOMIC DNA]</scope>
    <source>
        <strain evidence="1 2">YIM 65646</strain>
    </source>
</reference>
<proteinExistence type="predicted"/>
<dbReference type="SUPFAM" id="SSF50998">
    <property type="entry name" value="Quinoprotein alcohol dehydrogenase-like"/>
    <property type="match status" value="1"/>
</dbReference>
<name>A0A841FS04_9ACTN</name>
<keyword evidence="2" id="KW-1185">Reference proteome</keyword>
<dbReference type="InterPro" id="IPR015943">
    <property type="entry name" value="WD40/YVTN_repeat-like_dom_sf"/>
</dbReference>
<comment type="caution">
    <text evidence="1">The sequence shown here is derived from an EMBL/GenBank/DDBJ whole genome shotgun (WGS) entry which is preliminary data.</text>
</comment>
<dbReference type="EMBL" id="JACHGT010000008">
    <property type="protein sequence ID" value="MBB6036332.1"/>
    <property type="molecule type" value="Genomic_DNA"/>
</dbReference>
<dbReference type="PANTHER" id="PTHR34512:SF30">
    <property type="entry name" value="OUTER MEMBRANE PROTEIN ASSEMBLY FACTOR BAMB"/>
    <property type="match status" value="1"/>
</dbReference>
<dbReference type="InterPro" id="IPR011047">
    <property type="entry name" value="Quinoprotein_ADH-like_sf"/>
</dbReference>
<evidence type="ECO:0000313" key="1">
    <source>
        <dbReference type="EMBL" id="MBB6036332.1"/>
    </source>
</evidence>
<dbReference type="PANTHER" id="PTHR34512">
    <property type="entry name" value="CELL SURFACE PROTEIN"/>
    <property type="match status" value="1"/>
</dbReference>
<organism evidence="1 2">
    <name type="scientific">Phytomonospora endophytica</name>
    <dbReference type="NCBI Taxonomy" id="714109"/>
    <lineage>
        <taxon>Bacteria</taxon>
        <taxon>Bacillati</taxon>
        <taxon>Actinomycetota</taxon>
        <taxon>Actinomycetes</taxon>
        <taxon>Micromonosporales</taxon>
        <taxon>Micromonosporaceae</taxon>
        <taxon>Phytomonospora</taxon>
    </lineage>
</organism>
<dbReference type="Proteomes" id="UP000548476">
    <property type="component" value="Unassembled WGS sequence"/>
</dbReference>
<accession>A0A841FS04</accession>
<sequence length="440" mass="46277">MRRLRPHRTAWVLGVVAAVIVLSAAAAIWITTLSATAAEPEIDWRHTLAGPRPPEAVATGTSVVTFADRTVTALDAATGEMRWQVPEAEGPIRVTADAVVFARGPLITVYELSTGAERFTYESELGHNPPFFAVSDDTLYTAERVGREREIVATELATAERRWHRRYAAEVAVATPVLPDPVDQSLGSAKELRLAASSPVVYANIGLREDGDEKTVALDAENGDTVGRPSTLMDLDVYPIVAVHGGRVATVGAHDGCLTDVIVYDPASHRGETVAFGADCAAAASILVPGDVLLGQNVNGFPQVVDPSTGGVRWTASALGTTRAFRDPVVAYSPATAEEALVMVEITGGAAPWEAEDTAPPPEKTNIVGDLVLSSTGTLPTEAAPKDSVATTAYDLGFDKLMWYQPGARLVAITDTHLILALTSGAFGAQKPATLAAVPL</sequence>
<dbReference type="RefSeq" id="WP_184789157.1">
    <property type="nucleotide sequence ID" value="NZ_BONT01000046.1"/>
</dbReference>
<dbReference type="Gene3D" id="2.130.10.10">
    <property type="entry name" value="YVTN repeat-like/Quinoprotein amine dehydrogenase"/>
    <property type="match status" value="2"/>
</dbReference>
<protein>
    <submittedName>
        <fullName evidence="1">Outer membrane protein assembly factor BamB</fullName>
    </submittedName>
</protein>
<dbReference type="SMART" id="SM00564">
    <property type="entry name" value="PQQ"/>
    <property type="match status" value="1"/>
</dbReference>
<evidence type="ECO:0000313" key="2">
    <source>
        <dbReference type="Proteomes" id="UP000548476"/>
    </source>
</evidence>
<dbReference type="AlphaFoldDB" id="A0A841FS04"/>
<dbReference type="InterPro" id="IPR018391">
    <property type="entry name" value="PQQ_b-propeller_rpt"/>
</dbReference>